<dbReference type="EMBL" id="GBXM01046531">
    <property type="protein sequence ID" value="JAH62046.1"/>
    <property type="molecule type" value="Transcribed_RNA"/>
</dbReference>
<dbReference type="AlphaFoldDB" id="A0A0E9U880"/>
<protein>
    <submittedName>
        <fullName evidence="1">Uncharacterized protein</fullName>
    </submittedName>
</protein>
<organism evidence="1">
    <name type="scientific">Anguilla anguilla</name>
    <name type="common">European freshwater eel</name>
    <name type="synonym">Muraena anguilla</name>
    <dbReference type="NCBI Taxonomy" id="7936"/>
    <lineage>
        <taxon>Eukaryota</taxon>
        <taxon>Metazoa</taxon>
        <taxon>Chordata</taxon>
        <taxon>Craniata</taxon>
        <taxon>Vertebrata</taxon>
        <taxon>Euteleostomi</taxon>
        <taxon>Actinopterygii</taxon>
        <taxon>Neopterygii</taxon>
        <taxon>Teleostei</taxon>
        <taxon>Anguilliformes</taxon>
        <taxon>Anguillidae</taxon>
        <taxon>Anguilla</taxon>
    </lineage>
</organism>
<proteinExistence type="predicted"/>
<name>A0A0E9U880_ANGAN</name>
<sequence length="26" mass="3163">MLYVFILFFLRGEVGLTRELLLFRES</sequence>
<evidence type="ECO:0000313" key="1">
    <source>
        <dbReference type="EMBL" id="JAH62046.1"/>
    </source>
</evidence>
<reference evidence="1" key="2">
    <citation type="journal article" date="2015" name="Fish Shellfish Immunol.">
        <title>Early steps in the European eel (Anguilla anguilla)-Vibrio vulnificus interaction in the gills: Role of the RtxA13 toxin.</title>
        <authorList>
            <person name="Callol A."/>
            <person name="Pajuelo D."/>
            <person name="Ebbesson L."/>
            <person name="Teles M."/>
            <person name="MacKenzie S."/>
            <person name="Amaro C."/>
        </authorList>
    </citation>
    <scope>NUCLEOTIDE SEQUENCE</scope>
</reference>
<accession>A0A0E9U880</accession>
<reference evidence="1" key="1">
    <citation type="submission" date="2014-11" db="EMBL/GenBank/DDBJ databases">
        <authorList>
            <person name="Amaro Gonzalez C."/>
        </authorList>
    </citation>
    <scope>NUCLEOTIDE SEQUENCE</scope>
</reference>